<accession>A0A0D2UJJ8</accession>
<keyword evidence="4" id="KW-1185">Reference proteome</keyword>
<proteinExistence type="inferred from homology"/>
<dbReference type="AlphaFoldDB" id="A0A0D2UJJ8"/>
<evidence type="ECO:0000259" key="2">
    <source>
        <dbReference type="PROSITE" id="PS50891"/>
    </source>
</evidence>
<gene>
    <name evidence="3" type="ORF">B456_010G232100</name>
</gene>
<comment type="similarity">
    <text evidence="1">Belongs to the LOB domain-containing protein family.</text>
</comment>
<dbReference type="STRING" id="29730.A0A0D2UJJ8"/>
<dbReference type="eggNOG" id="ENOG502RY2U">
    <property type="taxonomic scope" value="Eukaryota"/>
</dbReference>
<protein>
    <recommendedName>
        <fullName evidence="2">LOB domain-containing protein</fullName>
    </recommendedName>
</protein>
<dbReference type="KEGG" id="gra:105772397"/>
<dbReference type="PROSITE" id="PS50891">
    <property type="entry name" value="LOB"/>
    <property type="match status" value="1"/>
</dbReference>
<dbReference type="Gramene" id="KJB68211">
    <property type="protein sequence ID" value="KJB68211"/>
    <property type="gene ID" value="B456_010G232100"/>
</dbReference>
<dbReference type="OrthoDB" id="1893065at2759"/>
<evidence type="ECO:0000256" key="1">
    <source>
        <dbReference type="ARBA" id="ARBA00005474"/>
    </source>
</evidence>
<dbReference type="Pfam" id="PF03195">
    <property type="entry name" value="LOB"/>
    <property type="match status" value="1"/>
</dbReference>
<name>A0A0D2UJJ8_GOSRA</name>
<evidence type="ECO:0000313" key="4">
    <source>
        <dbReference type="Proteomes" id="UP000032304"/>
    </source>
</evidence>
<organism evidence="3 4">
    <name type="scientific">Gossypium raimondii</name>
    <name type="common">Peruvian cotton</name>
    <name type="synonym">Gossypium klotzschianum subsp. raimondii</name>
    <dbReference type="NCBI Taxonomy" id="29730"/>
    <lineage>
        <taxon>Eukaryota</taxon>
        <taxon>Viridiplantae</taxon>
        <taxon>Streptophyta</taxon>
        <taxon>Embryophyta</taxon>
        <taxon>Tracheophyta</taxon>
        <taxon>Spermatophyta</taxon>
        <taxon>Magnoliopsida</taxon>
        <taxon>eudicotyledons</taxon>
        <taxon>Gunneridae</taxon>
        <taxon>Pentapetalae</taxon>
        <taxon>rosids</taxon>
        <taxon>malvids</taxon>
        <taxon>Malvales</taxon>
        <taxon>Malvaceae</taxon>
        <taxon>Malvoideae</taxon>
        <taxon>Gossypium</taxon>
    </lineage>
</organism>
<dbReference type="Proteomes" id="UP000032304">
    <property type="component" value="Chromosome 10"/>
</dbReference>
<dbReference type="PANTHER" id="PTHR31301:SF67">
    <property type="entry name" value="LOB DOMAIN-CONTAINING PROTEIN 22"/>
    <property type="match status" value="1"/>
</dbReference>
<feature type="domain" description="LOB" evidence="2">
    <location>
        <begin position="14"/>
        <end position="118"/>
    </location>
</feature>
<sequence length="170" mass="19408">MSIPTSGNTAIVTEDCLACKYQRRRCPAYCPFAPYFPHGHEQQLKNMHKLFGSGMVNVIKLVRTIEDPSKKDIAIRTIMVQSDMRAKDPVGGCYRVIQELQHQIECTQAELDQIYYTIAICRTQNAHRLQMQKIDDGDRCQMMNKLPLIGFETEKLANLSIKSDDNIGEK</sequence>
<evidence type="ECO:0000313" key="3">
    <source>
        <dbReference type="EMBL" id="KJB68211.1"/>
    </source>
</evidence>
<dbReference type="OMA" id="QIECTQA"/>
<dbReference type="PANTHER" id="PTHR31301">
    <property type="entry name" value="LOB DOMAIN-CONTAINING PROTEIN 4-RELATED"/>
    <property type="match status" value="1"/>
</dbReference>
<reference evidence="3 4" key="1">
    <citation type="journal article" date="2012" name="Nature">
        <title>Repeated polyploidization of Gossypium genomes and the evolution of spinnable cotton fibres.</title>
        <authorList>
            <person name="Paterson A.H."/>
            <person name="Wendel J.F."/>
            <person name="Gundlach H."/>
            <person name="Guo H."/>
            <person name="Jenkins J."/>
            <person name="Jin D."/>
            <person name="Llewellyn D."/>
            <person name="Showmaker K.C."/>
            <person name="Shu S."/>
            <person name="Udall J."/>
            <person name="Yoo M.J."/>
            <person name="Byers R."/>
            <person name="Chen W."/>
            <person name="Doron-Faigenboim A."/>
            <person name="Duke M.V."/>
            <person name="Gong L."/>
            <person name="Grimwood J."/>
            <person name="Grover C."/>
            <person name="Grupp K."/>
            <person name="Hu G."/>
            <person name="Lee T.H."/>
            <person name="Li J."/>
            <person name="Lin L."/>
            <person name="Liu T."/>
            <person name="Marler B.S."/>
            <person name="Page J.T."/>
            <person name="Roberts A.W."/>
            <person name="Romanel E."/>
            <person name="Sanders W.S."/>
            <person name="Szadkowski E."/>
            <person name="Tan X."/>
            <person name="Tang H."/>
            <person name="Xu C."/>
            <person name="Wang J."/>
            <person name="Wang Z."/>
            <person name="Zhang D."/>
            <person name="Zhang L."/>
            <person name="Ashrafi H."/>
            <person name="Bedon F."/>
            <person name="Bowers J.E."/>
            <person name="Brubaker C.L."/>
            <person name="Chee P.W."/>
            <person name="Das S."/>
            <person name="Gingle A.R."/>
            <person name="Haigler C.H."/>
            <person name="Harker D."/>
            <person name="Hoffmann L.V."/>
            <person name="Hovav R."/>
            <person name="Jones D.C."/>
            <person name="Lemke C."/>
            <person name="Mansoor S."/>
            <person name="ur Rahman M."/>
            <person name="Rainville L.N."/>
            <person name="Rambani A."/>
            <person name="Reddy U.K."/>
            <person name="Rong J.K."/>
            <person name="Saranga Y."/>
            <person name="Scheffler B.E."/>
            <person name="Scheffler J.A."/>
            <person name="Stelly D.M."/>
            <person name="Triplett B.A."/>
            <person name="Van Deynze A."/>
            <person name="Vaslin M.F."/>
            <person name="Waghmare V.N."/>
            <person name="Walford S.A."/>
            <person name="Wright R.J."/>
            <person name="Zaki E.A."/>
            <person name="Zhang T."/>
            <person name="Dennis E.S."/>
            <person name="Mayer K.F."/>
            <person name="Peterson D.G."/>
            <person name="Rokhsar D.S."/>
            <person name="Wang X."/>
            <person name="Schmutz J."/>
        </authorList>
    </citation>
    <scope>NUCLEOTIDE SEQUENCE [LARGE SCALE GENOMIC DNA]</scope>
</reference>
<dbReference type="InterPro" id="IPR004883">
    <property type="entry name" value="LOB"/>
</dbReference>
<dbReference type="EMBL" id="CM001749">
    <property type="protein sequence ID" value="KJB68211.1"/>
    <property type="molecule type" value="Genomic_DNA"/>
</dbReference>